<sequence>MDEGFFTRVYEAVRQVPSGRVTSYGAVAAAVGAPGASRMVGWAMNKSFSQPGFVPAHRVVNRSGMLTGKHAFPNADTMQELLKSEGIEVEEDVVVNFKEVFWDDFNLINS</sequence>
<keyword evidence="1" id="KW-0227">DNA damage</keyword>
<dbReference type="InterPro" id="IPR036388">
    <property type="entry name" value="WH-like_DNA-bd_sf"/>
</dbReference>
<gene>
    <name evidence="3" type="ORF">DFO77_106118</name>
</gene>
<dbReference type="Gene3D" id="1.10.10.10">
    <property type="entry name" value="Winged helix-like DNA-binding domain superfamily/Winged helix DNA-binding domain"/>
    <property type="match status" value="1"/>
</dbReference>
<proteinExistence type="predicted"/>
<dbReference type="GO" id="GO:0008168">
    <property type="term" value="F:methyltransferase activity"/>
    <property type="evidence" value="ECO:0007669"/>
    <property type="project" value="UniProtKB-KW"/>
</dbReference>
<dbReference type="SUPFAM" id="SSF46767">
    <property type="entry name" value="Methylated DNA-protein cysteine methyltransferase, C-terminal domain"/>
    <property type="match status" value="1"/>
</dbReference>
<dbReference type="InterPro" id="IPR036217">
    <property type="entry name" value="MethylDNA_cys_MeTrfase_DNAb"/>
</dbReference>
<dbReference type="InterPro" id="IPR052520">
    <property type="entry name" value="ATL_DNA_repair"/>
</dbReference>
<dbReference type="Proteomes" id="UP000252733">
    <property type="component" value="Unassembled WGS sequence"/>
</dbReference>
<evidence type="ECO:0000259" key="2">
    <source>
        <dbReference type="Pfam" id="PF01035"/>
    </source>
</evidence>
<dbReference type="CDD" id="cd06445">
    <property type="entry name" value="ATase"/>
    <property type="match status" value="1"/>
</dbReference>
<dbReference type="GO" id="GO:0006281">
    <property type="term" value="P:DNA repair"/>
    <property type="evidence" value="ECO:0007669"/>
    <property type="project" value="InterPro"/>
</dbReference>
<name>A0A368VCQ9_9BACT</name>
<dbReference type="RefSeq" id="WP_114436704.1">
    <property type="nucleotide sequence ID" value="NZ_QPIZ01000006.1"/>
</dbReference>
<evidence type="ECO:0000313" key="4">
    <source>
        <dbReference type="Proteomes" id="UP000252733"/>
    </source>
</evidence>
<dbReference type="AlphaFoldDB" id="A0A368VCQ9"/>
<accession>A0A368VCQ9</accession>
<feature type="domain" description="Methylated-DNA-[protein]-cysteine S-methyltransferase DNA binding" evidence="2">
    <location>
        <begin position="5"/>
        <end position="87"/>
    </location>
</feature>
<dbReference type="Pfam" id="PF01035">
    <property type="entry name" value="DNA_binding_1"/>
    <property type="match status" value="1"/>
</dbReference>
<organism evidence="3 4">
    <name type="scientific">Marinilabilia salmonicolor</name>
    <dbReference type="NCBI Taxonomy" id="989"/>
    <lineage>
        <taxon>Bacteria</taxon>
        <taxon>Pseudomonadati</taxon>
        <taxon>Bacteroidota</taxon>
        <taxon>Bacteroidia</taxon>
        <taxon>Marinilabiliales</taxon>
        <taxon>Marinilabiliaceae</taxon>
        <taxon>Marinilabilia</taxon>
    </lineage>
</organism>
<keyword evidence="3" id="KW-0489">Methyltransferase</keyword>
<protein>
    <submittedName>
        <fullName evidence="3">Methylated-DNA-protein-cysteine methyltransferase-like protein</fullName>
    </submittedName>
</protein>
<dbReference type="GO" id="GO:0032259">
    <property type="term" value="P:methylation"/>
    <property type="evidence" value="ECO:0007669"/>
    <property type="project" value="UniProtKB-KW"/>
</dbReference>
<keyword evidence="3" id="KW-0808">Transferase</keyword>
<dbReference type="PANTHER" id="PTHR42942:SF1">
    <property type="entry name" value="ALKYLTRANSFERASE-LIKE PROTEIN 1"/>
    <property type="match status" value="1"/>
</dbReference>
<reference evidence="3 4" key="1">
    <citation type="submission" date="2018-07" db="EMBL/GenBank/DDBJ databases">
        <title>Freshwater and sediment microbial communities from various areas in North America, analyzing microbe dynamics in response to fracking.</title>
        <authorList>
            <person name="Lamendella R."/>
        </authorList>
    </citation>
    <scope>NUCLEOTIDE SEQUENCE [LARGE SCALE GENOMIC DNA]</scope>
    <source>
        <strain evidence="3 4">160A</strain>
    </source>
</reference>
<evidence type="ECO:0000256" key="1">
    <source>
        <dbReference type="ARBA" id="ARBA00022763"/>
    </source>
</evidence>
<evidence type="ECO:0000313" key="3">
    <source>
        <dbReference type="EMBL" id="RCW37424.1"/>
    </source>
</evidence>
<dbReference type="PANTHER" id="PTHR42942">
    <property type="entry name" value="6-O-METHYLGUANINE DNA METHYLTRANSFERASE"/>
    <property type="match status" value="1"/>
</dbReference>
<dbReference type="InterPro" id="IPR014048">
    <property type="entry name" value="MethylDNA_cys_MeTrfase_DNA-bd"/>
</dbReference>
<dbReference type="NCBIfam" id="TIGR00589">
    <property type="entry name" value="ogt"/>
    <property type="match status" value="1"/>
</dbReference>
<keyword evidence="4" id="KW-1185">Reference proteome</keyword>
<comment type="caution">
    <text evidence="3">The sequence shown here is derived from an EMBL/GenBank/DDBJ whole genome shotgun (WGS) entry which is preliminary data.</text>
</comment>
<dbReference type="EMBL" id="QPIZ01000006">
    <property type="protein sequence ID" value="RCW37424.1"/>
    <property type="molecule type" value="Genomic_DNA"/>
</dbReference>